<feature type="transmembrane region" description="Helical" evidence="1">
    <location>
        <begin position="102"/>
        <end position="125"/>
    </location>
</feature>
<keyword evidence="1" id="KW-0812">Transmembrane</keyword>
<feature type="transmembrane region" description="Helical" evidence="1">
    <location>
        <begin position="193"/>
        <end position="212"/>
    </location>
</feature>
<dbReference type="OrthoDB" id="8206682at2"/>
<dbReference type="KEGG" id="mcb:Mycch_3144"/>
<evidence type="ECO:0000313" key="3">
    <source>
        <dbReference type="EMBL" id="AFM17893.1"/>
    </source>
</evidence>
<feature type="transmembrane region" description="Helical" evidence="1">
    <location>
        <begin position="166"/>
        <end position="187"/>
    </location>
</feature>
<evidence type="ECO:0000313" key="4">
    <source>
        <dbReference type="Proteomes" id="UP000006057"/>
    </source>
</evidence>
<keyword evidence="4" id="KW-1185">Reference proteome</keyword>
<feature type="domain" description="Acyltransferase 3" evidence="2">
    <location>
        <begin position="14"/>
        <end position="350"/>
    </location>
</feature>
<dbReference type="InterPro" id="IPR002656">
    <property type="entry name" value="Acyl_transf_3_dom"/>
</dbReference>
<dbReference type="RefSeq" id="WP_014816369.1">
    <property type="nucleotide sequence ID" value="NC_018027.1"/>
</dbReference>
<dbReference type="eggNOG" id="COG1835">
    <property type="taxonomic scope" value="Bacteria"/>
</dbReference>
<dbReference type="Proteomes" id="UP000006057">
    <property type="component" value="Chromosome"/>
</dbReference>
<feature type="transmembrane region" description="Helical" evidence="1">
    <location>
        <begin position="137"/>
        <end position="159"/>
    </location>
</feature>
<evidence type="ECO:0000256" key="1">
    <source>
        <dbReference type="SAM" id="Phobius"/>
    </source>
</evidence>
<keyword evidence="1" id="KW-0472">Membrane</keyword>
<sequence length="440" mass="47088">MGDTTTSSPPRQVALDLYRSAAVMIVVIGHWLLSVMTYRNGEFGRDNPLVLMPWTQWITWGFQVVPVFFAVAGYASAVSWGKQADHSPAARREWIRRRVARTLGPTAVYAAVVTVVIAVLMLAGIEGSVLEMGGWAVAMHLWFLAVYLMVVALTPVAVAAHRRWGLAVPAVLACCLILVDAIGIASGHPGIRMLNYFFCWAAIYQLGIAWHGGRLRRRVLVTMAVVAAAALPLMVTWGPYPVAMIGVPGDRVENSAPPSAMLLALAMVQIGVLFAIAPAMNRLLARGVWPRVISIANDNVMALYLWHMLPVIVVTLVAYPAGVLPQPPLGSGAWWLARLEWEIVLAIVAAALLSLLSWQRRWVAPTLPTFPVAVPGIAAEALLYVGTAACALALSFLSANGFAPHGQLPVGAAALFVAGALLVTVRPRAREGIAATKGSQ</sequence>
<gene>
    <name evidence="3" type="ordered locus">Mycch_3144</name>
</gene>
<feature type="transmembrane region" description="Helical" evidence="1">
    <location>
        <begin position="260"/>
        <end position="280"/>
    </location>
</feature>
<feature type="transmembrane region" description="Helical" evidence="1">
    <location>
        <begin position="301"/>
        <end position="321"/>
    </location>
</feature>
<dbReference type="AlphaFoldDB" id="I4BKT6"/>
<feature type="transmembrane region" description="Helical" evidence="1">
    <location>
        <begin position="219"/>
        <end position="240"/>
    </location>
</feature>
<accession>I4BKT6</accession>
<organism evidence="3 4">
    <name type="scientific">Mycolicibacterium chubuense (strain NBB4)</name>
    <name type="common">Mycobacterium chubuense</name>
    <dbReference type="NCBI Taxonomy" id="710421"/>
    <lineage>
        <taxon>Bacteria</taxon>
        <taxon>Bacillati</taxon>
        <taxon>Actinomycetota</taxon>
        <taxon>Actinomycetes</taxon>
        <taxon>Mycobacteriales</taxon>
        <taxon>Mycobacteriaceae</taxon>
        <taxon>Mycolicibacterium</taxon>
    </lineage>
</organism>
<proteinExistence type="predicted"/>
<reference evidence="3 4" key="1">
    <citation type="submission" date="2012-06" db="EMBL/GenBank/DDBJ databases">
        <title>Complete sequence of chromosome of Mycobacterium chubuense NBB4.</title>
        <authorList>
            <consortium name="US DOE Joint Genome Institute"/>
            <person name="Lucas S."/>
            <person name="Han J."/>
            <person name="Lapidus A."/>
            <person name="Cheng J.-F."/>
            <person name="Goodwin L."/>
            <person name="Pitluck S."/>
            <person name="Peters L."/>
            <person name="Mikhailova N."/>
            <person name="Teshima H."/>
            <person name="Detter J.C."/>
            <person name="Han C."/>
            <person name="Tapia R."/>
            <person name="Land M."/>
            <person name="Hauser L."/>
            <person name="Kyrpides N."/>
            <person name="Ivanova N."/>
            <person name="Pagani I."/>
            <person name="Mattes T."/>
            <person name="Holmes A."/>
            <person name="Rutledge P."/>
            <person name="Paulsen I."/>
            <person name="Coleman N."/>
            <person name="Woyke T."/>
        </authorList>
    </citation>
    <scope>NUCLEOTIDE SEQUENCE [LARGE SCALE GENOMIC DNA]</scope>
    <source>
        <strain evidence="3 4">NBB4</strain>
    </source>
</reference>
<dbReference type="PATRIC" id="fig|710421.3.peg.3143"/>
<name>I4BKT6_MYCCN</name>
<dbReference type="STRING" id="710421.Mycch_3144"/>
<dbReference type="GO" id="GO:0016747">
    <property type="term" value="F:acyltransferase activity, transferring groups other than amino-acyl groups"/>
    <property type="evidence" value="ECO:0007669"/>
    <property type="project" value="InterPro"/>
</dbReference>
<feature type="transmembrane region" description="Helical" evidence="1">
    <location>
        <begin position="341"/>
        <end position="358"/>
    </location>
</feature>
<dbReference type="Pfam" id="PF01757">
    <property type="entry name" value="Acyl_transf_3"/>
    <property type="match status" value="1"/>
</dbReference>
<dbReference type="EMBL" id="CP003053">
    <property type="protein sequence ID" value="AFM17893.1"/>
    <property type="molecule type" value="Genomic_DNA"/>
</dbReference>
<keyword evidence="1" id="KW-1133">Transmembrane helix</keyword>
<feature type="transmembrane region" description="Helical" evidence="1">
    <location>
        <begin position="370"/>
        <end position="394"/>
    </location>
</feature>
<feature type="transmembrane region" description="Helical" evidence="1">
    <location>
        <begin position="21"/>
        <end position="38"/>
    </location>
</feature>
<dbReference type="HOGENOM" id="CLU_039835_2_0_11"/>
<feature type="transmembrane region" description="Helical" evidence="1">
    <location>
        <begin position="406"/>
        <end position="425"/>
    </location>
</feature>
<feature type="transmembrane region" description="Helical" evidence="1">
    <location>
        <begin position="58"/>
        <end position="81"/>
    </location>
</feature>
<evidence type="ECO:0000259" key="2">
    <source>
        <dbReference type="Pfam" id="PF01757"/>
    </source>
</evidence>
<protein>
    <recommendedName>
        <fullName evidence="2">Acyltransferase 3 domain-containing protein</fullName>
    </recommendedName>
</protein>